<dbReference type="OrthoDB" id="357294at2"/>
<dbReference type="CDD" id="cd14789">
    <property type="entry name" value="Tiki"/>
    <property type="match status" value="1"/>
</dbReference>
<gene>
    <name evidence="1" type="ORF">SAMN04488509_101746</name>
</gene>
<dbReference type="PANTHER" id="PTHR40590:SF1">
    <property type="entry name" value="CYTOPLASMIC PROTEIN"/>
    <property type="match status" value="1"/>
</dbReference>
<dbReference type="InterPro" id="IPR047111">
    <property type="entry name" value="YbaP-like"/>
</dbReference>
<proteinExistence type="predicted"/>
<evidence type="ECO:0000313" key="2">
    <source>
        <dbReference type="Proteomes" id="UP000199603"/>
    </source>
</evidence>
<keyword evidence="2" id="KW-1185">Reference proteome</keyword>
<dbReference type="Pfam" id="PF01963">
    <property type="entry name" value="TraB_PrgY_gumN"/>
    <property type="match status" value="1"/>
</dbReference>
<accession>A0A1G6SYH8</accession>
<dbReference type="Proteomes" id="UP000199603">
    <property type="component" value="Unassembled WGS sequence"/>
</dbReference>
<dbReference type="STRING" id="265719.SAMN04488509_101746"/>
<sequence length="294" mass="32440">MNRLLARTLFLAAGLLFGVAAVARPVPLLWLAKKGETEVHLLGSFHMLKEQDYPMDPSIELAYAGADALVFEISPAEMQSPDLARGLMQAARFEDGGSLRAVLPEYTRKKLEAFMGEAAVLGSDSMKPWFITLNMTVSMIMQAGFNPALGMDTHFMQRAQADGKPTRGLETVADQIAALSGAPMNEQVLGLEEALRPREEMLQRFDELHGFWRAGDIDAIERLMVEELVTKTPVTAKLLNEDRNRRWLPQIEAMLAGNEDTLVIVGALHLVGDIGLVELLRARGYSVERVDPTP</sequence>
<dbReference type="RefSeq" id="WP_091238986.1">
    <property type="nucleotide sequence ID" value="NZ_FNAG01000001.1"/>
</dbReference>
<organism evidence="1 2">
    <name type="scientific">Aquimonas voraii</name>
    <dbReference type="NCBI Taxonomy" id="265719"/>
    <lineage>
        <taxon>Bacteria</taxon>
        <taxon>Pseudomonadati</taxon>
        <taxon>Pseudomonadota</taxon>
        <taxon>Gammaproteobacteria</taxon>
        <taxon>Lysobacterales</taxon>
        <taxon>Lysobacteraceae</taxon>
        <taxon>Aquimonas</taxon>
    </lineage>
</organism>
<dbReference type="EMBL" id="FNAG01000001">
    <property type="protein sequence ID" value="SDD21316.1"/>
    <property type="molecule type" value="Genomic_DNA"/>
</dbReference>
<dbReference type="PANTHER" id="PTHR40590">
    <property type="entry name" value="CYTOPLASMIC PROTEIN-RELATED"/>
    <property type="match status" value="1"/>
</dbReference>
<protein>
    <recommendedName>
        <fullName evidence="3">TraB family protein</fullName>
    </recommendedName>
</protein>
<reference evidence="1 2" key="1">
    <citation type="submission" date="2016-10" db="EMBL/GenBank/DDBJ databases">
        <authorList>
            <person name="de Groot N.N."/>
        </authorList>
    </citation>
    <scope>NUCLEOTIDE SEQUENCE [LARGE SCALE GENOMIC DNA]</scope>
    <source>
        <strain evidence="1 2">DSM 16957</strain>
    </source>
</reference>
<evidence type="ECO:0008006" key="3">
    <source>
        <dbReference type="Google" id="ProtNLM"/>
    </source>
</evidence>
<dbReference type="InterPro" id="IPR002816">
    <property type="entry name" value="TraB/PrgY/GumN_fam"/>
</dbReference>
<dbReference type="AlphaFoldDB" id="A0A1G6SYH8"/>
<evidence type="ECO:0000313" key="1">
    <source>
        <dbReference type="EMBL" id="SDD21316.1"/>
    </source>
</evidence>
<name>A0A1G6SYH8_9GAMM</name>